<dbReference type="Proteomes" id="UP000470246">
    <property type="component" value="Unassembled WGS sequence"/>
</dbReference>
<dbReference type="CDD" id="cd00761">
    <property type="entry name" value="Glyco_tranf_GTA_type"/>
    <property type="match status" value="1"/>
</dbReference>
<dbReference type="PANTHER" id="PTHR43179:SF12">
    <property type="entry name" value="GALACTOFURANOSYLTRANSFERASE GLFT2"/>
    <property type="match status" value="1"/>
</dbReference>
<feature type="domain" description="Glycosyltransferase 2-like" evidence="5">
    <location>
        <begin position="25"/>
        <end position="152"/>
    </location>
</feature>
<keyword evidence="3" id="KW-0328">Glycosyltransferase</keyword>
<evidence type="ECO:0000313" key="6">
    <source>
        <dbReference type="EMBL" id="NEK57766.1"/>
    </source>
</evidence>
<dbReference type="Pfam" id="PF00535">
    <property type="entry name" value="Glycos_transf_2"/>
    <property type="match status" value="1"/>
</dbReference>
<dbReference type="PANTHER" id="PTHR43179">
    <property type="entry name" value="RHAMNOSYLTRANSFERASE WBBL"/>
    <property type="match status" value="1"/>
</dbReference>
<comment type="similarity">
    <text evidence="2">Belongs to the glycosyltransferase 2 family.</text>
</comment>
<evidence type="ECO:0000259" key="5">
    <source>
        <dbReference type="Pfam" id="PF00535"/>
    </source>
</evidence>
<evidence type="ECO:0000256" key="4">
    <source>
        <dbReference type="ARBA" id="ARBA00022679"/>
    </source>
</evidence>
<proteinExistence type="inferred from homology"/>
<accession>A0A7K3VYR0</accession>
<comment type="pathway">
    <text evidence="1">Cell wall biogenesis; cell wall polysaccharide biosynthesis.</text>
</comment>
<reference evidence="6 7" key="1">
    <citation type="submission" date="2020-02" db="EMBL/GenBank/DDBJ databases">
        <title>Geodermatophilus sabuli CPCC 205279 I12A-02694.</title>
        <authorList>
            <person name="Jiang Z."/>
        </authorList>
    </citation>
    <scope>NUCLEOTIDE SEQUENCE [LARGE SCALE GENOMIC DNA]</scope>
    <source>
        <strain evidence="6 7">I12A-02694</strain>
    </source>
</reference>
<organism evidence="6 7">
    <name type="scientific">Geodermatophilus sabuli</name>
    <dbReference type="NCBI Taxonomy" id="1564158"/>
    <lineage>
        <taxon>Bacteria</taxon>
        <taxon>Bacillati</taxon>
        <taxon>Actinomycetota</taxon>
        <taxon>Actinomycetes</taxon>
        <taxon>Geodermatophilales</taxon>
        <taxon>Geodermatophilaceae</taxon>
        <taxon>Geodermatophilus</taxon>
    </lineage>
</organism>
<dbReference type="SUPFAM" id="SSF53448">
    <property type="entry name" value="Nucleotide-diphospho-sugar transferases"/>
    <property type="match status" value="1"/>
</dbReference>
<comment type="caution">
    <text evidence="6">The sequence shown here is derived from an EMBL/GenBank/DDBJ whole genome shotgun (WGS) entry which is preliminary data.</text>
</comment>
<name>A0A7K3VYR0_9ACTN</name>
<keyword evidence="4 6" id="KW-0808">Transferase</keyword>
<gene>
    <name evidence="6" type="ORF">GCU56_07765</name>
</gene>
<dbReference type="Gene3D" id="3.90.550.10">
    <property type="entry name" value="Spore Coat Polysaccharide Biosynthesis Protein SpsA, Chain A"/>
    <property type="match status" value="1"/>
</dbReference>
<evidence type="ECO:0000256" key="1">
    <source>
        <dbReference type="ARBA" id="ARBA00004776"/>
    </source>
</evidence>
<dbReference type="InterPro" id="IPR001173">
    <property type="entry name" value="Glyco_trans_2-like"/>
</dbReference>
<keyword evidence="7" id="KW-1185">Reference proteome</keyword>
<evidence type="ECO:0000256" key="3">
    <source>
        <dbReference type="ARBA" id="ARBA00022676"/>
    </source>
</evidence>
<dbReference type="RefSeq" id="WP_163480943.1">
    <property type="nucleotide sequence ID" value="NZ_JAAGWF010000008.1"/>
</dbReference>
<evidence type="ECO:0000313" key="7">
    <source>
        <dbReference type="Proteomes" id="UP000470246"/>
    </source>
</evidence>
<dbReference type="InterPro" id="IPR029044">
    <property type="entry name" value="Nucleotide-diphossugar_trans"/>
</dbReference>
<sequence length="343" mass="35970">MTAVNGSTGVRVPPPPAGKSAVRVTIAVPTFRRNDRLEALLPLLLQQAQEVATASGGRWVVEVLVVDNDPPGGAAQVVTPSAGSGVRYVVESTPGIAAVRNRAMDEAADARLLAFIDDDERPAPGWLAHLLSTWARTGATAVAGPVHAEHAGELDPWIRAGGFFDARSLPTGTAIDVAATGNLLVDLAEVRRLGVRFDAALGLGGGEDSLFSSSLARAGGRLVWCEESAAIEHVPAERMTRRWVLIRSWGSGNAAALTDLRMTTGTAARARVRVAGLAGGLLRIGGGALRGGWGLLVRSHQHQARGVRTLLRGAGMIGGSCGLVFEEYGRSGRRWRLARGGRR</sequence>
<dbReference type="AlphaFoldDB" id="A0A7K3VYR0"/>
<dbReference type="GO" id="GO:0016757">
    <property type="term" value="F:glycosyltransferase activity"/>
    <property type="evidence" value="ECO:0007669"/>
    <property type="project" value="UniProtKB-KW"/>
</dbReference>
<dbReference type="EMBL" id="JAAGWF010000008">
    <property type="protein sequence ID" value="NEK57766.1"/>
    <property type="molecule type" value="Genomic_DNA"/>
</dbReference>
<evidence type="ECO:0000256" key="2">
    <source>
        <dbReference type="ARBA" id="ARBA00006739"/>
    </source>
</evidence>
<protein>
    <submittedName>
        <fullName evidence="6">Glycosyltransferase</fullName>
    </submittedName>
</protein>